<gene>
    <name evidence="1" type="ORF">ANN_14512</name>
</gene>
<dbReference type="EMBL" id="JAJSOF020000019">
    <property type="protein sequence ID" value="KAJ4438565.1"/>
    <property type="molecule type" value="Genomic_DNA"/>
</dbReference>
<organism evidence="1 2">
    <name type="scientific">Periplaneta americana</name>
    <name type="common">American cockroach</name>
    <name type="synonym">Blatta americana</name>
    <dbReference type="NCBI Taxonomy" id="6978"/>
    <lineage>
        <taxon>Eukaryota</taxon>
        <taxon>Metazoa</taxon>
        <taxon>Ecdysozoa</taxon>
        <taxon>Arthropoda</taxon>
        <taxon>Hexapoda</taxon>
        <taxon>Insecta</taxon>
        <taxon>Pterygota</taxon>
        <taxon>Neoptera</taxon>
        <taxon>Polyneoptera</taxon>
        <taxon>Dictyoptera</taxon>
        <taxon>Blattodea</taxon>
        <taxon>Blattoidea</taxon>
        <taxon>Blattidae</taxon>
        <taxon>Blattinae</taxon>
        <taxon>Periplaneta</taxon>
    </lineage>
</organism>
<name>A0ABQ8SWJ0_PERAM</name>
<accession>A0ABQ8SWJ0</accession>
<dbReference type="Proteomes" id="UP001148838">
    <property type="component" value="Unassembled WGS sequence"/>
</dbReference>
<reference evidence="1 2" key="1">
    <citation type="journal article" date="2022" name="Allergy">
        <title>Genome assembly and annotation of Periplaneta americana reveal a comprehensive cockroach allergen profile.</title>
        <authorList>
            <person name="Wang L."/>
            <person name="Xiong Q."/>
            <person name="Saelim N."/>
            <person name="Wang L."/>
            <person name="Nong W."/>
            <person name="Wan A.T."/>
            <person name="Shi M."/>
            <person name="Liu X."/>
            <person name="Cao Q."/>
            <person name="Hui J.H.L."/>
            <person name="Sookrung N."/>
            <person name="Leung T.F."/>
            <person name="Tungtrongchitr A."/>
            <person name="Tsui S.K.W."/>
        </authorList>
    </citation>
    <scope>NUCLEOTIDE SEQUENCE [LARGE SCALE GENOMIC DNA]</scope>
    <source>
        <strain evidence="1">PWHHKU_190912</strain>
    </source>
</reference>
<protein>
    <submittedName>
        <fullName evidence="1">Uncharacterized protein</fullName>
    </submittedName>
</protein>
<evidence type="ECO:0000313" key="2">
    <source>
        <dbReference type="Proteomes" id="UP001148838"/>
    </source>
</evidence>
<evidence type="ECO:0000313" key="1">
    <source>
        <dbReference type="EMBL" id="KAJ4438565.1"/>
    </source>
</evidence>
<proteinExistence type="predicted"/>
<comment type="caution">
    <text evidence="1">The sequence shown here is derived from an EMBL/GenBank/DDBJ whole genome shotgun (WGS) entry which is preliminary data.</text>
</comment>
<sequence>MTYALMRETFFIEDIRRQLLLPSTRAYETTLQGLQEKRKDIRSEFYTTEAMCTREWTRPNYEMRHLRYAIHGFHHKLKYHLVPVIVEHDVFCRCVSKLGGRCVDVVAVCSADRCCRTAAFIEESAQLRRSDRTDGRTAGRNIGFSSYYCSSLQKCSCCN</sequence>
<keyword evidence="2" id="KW-1185">Reference proteome</keyword>